<dbReference type="EMBL" id="FTNU01000013">
    <property type="protein sequence ID" value="SIS00543.1"/>
    <property type="molecule type" value="Genomic_DNA"/>
</dbReference>
<dbReference type="STRING" id="34061.B0189_10180"/>
<reference evidence="2" key="1">
    <citation type="submission" date="2017-01" db="EMBL/GenBank/DDBJ databases">
        <authorList>
            <person name="Varghese N."/>
            <person name="Submissions S."/>
        </authorList>
    </citation>
    <scope>NUCLEOTIDE SEQUENCE [LARGE SCALE GENOMIC DNA]</scope>
    <source>
        <strain evidence="2">DSM 21768</strain>
    </source>
</reference>
<keyword evidence="2" id="KW-1185">Reference proteome</keyword>
<dbReference type="Proteomes" id="UP000187495">
    <property type="component" value="Unassembled WGS sequence"/>
</dbReference>
<dbReference type="AlphaFoldDB" id="A0A1N7FJP2"/>
<dbReference type="Gene3D" id="2.60.450.10">
    <property type="entry name" value="Lipopolysaccharide (LPS) transport protein A like domain"/>
    <property type="match status" value="1"/>
</dbReference>
<organism evidence="1 2">
    <name type="scientific">Moraxella cuniculi DSM 21768</name>
    <dbReference type="NCBI Taxonomy" id="1122245"/>
    <lineage>
        <taxon>Bacteria</taxon>
        <taxon>Pseudomonadati</taxon>
        <taxon>Pseudomonadota</taxon>
        <taxon>Gammaproteobacteria</taxon>
        <taxon>Moraxellales</taxon>
        <taxon>Moraxellaceae</taxon>
        <taxon>Moraxella</taxon>
    </lineage>
</organism>
<dbReference type="RefSeq" id="WP_076555722.1">
    <property type="nucleotide sequence ID" value="NZ_FTNU01000013.1"/>
</dbReference>
<dbReference type="GO" id="GO:0015221">
    <property type="term" value="F:lipopolysaccharide transmembrane transporter activity"/>
    <property type="evidence" value="ECO:0007669"/>
    <property type="project" value="InterPro"/>
</dbReference>
<dbReference type="GO" id="GO:0005886">
    <property type="term" value="C:plasma membrane"/>
    <property type="evidence" value="ECO:0007669"/>
    <property type="project" value="InterPro"/>
</dbReference>
<evidence type="ECO:0000313" key="1">
    <source>
        <dbReference type="EMBL" id="SIS00543.1"/>
    </source>
</evidence>
<accession>A0A1N7FJP2</accession>
<dbReference type="InterPro" id="IPR026265">
    <property type="entry name" value="LptC"/>
</dbReference>
<dbReference type="InterPro" id="IPR010664">
    <property type="entry name" value="LipoPS_assembly_LptC-rel"/>
</dbReference>
<gene>
    <name evidence="1" type="ORF">SAMN02745664_11361</name>
</gene>
<name>A0A1N7FJP2_9GAMM</name>
<sequence length="191" mass="20739">MNIRILSVLGVMALAVAAWFFYQEEVEIKPALPQAPVASSEVVQISAVQTNPETGETEYTLTADSLVQNTSGEDEMLGASIHWQPPAGEKYTLTAKRATLAQTTGDLSLSQGFRMVRAATATKPEMVIEGAALLGNTKSRTVSSQEPLVVTQGEDKFKAAGFRANLQTGDYEFDKIEVLFNAPKRQNKPLF</sequence>
<dbReference type="NCBIfam" id="TIGR04409">
    <property type="entry name" value="LptC_YrbK"/>
    <property type="match status" value="1"/>
</dbReference>
<proteinExistence type="predicted"/>
<evidence type="ECO:0000313" key="2">
    <source>
        <dbReference type="Proteomes" id="UP000187495"/>
    </source>
</evidence>
<protein>
    <submittedName>
        <fullName evidence="1">Lipopolysaccharide export system protein LptC</fullName>
    </submittedName>
</protein>
<dbReference type="Pfam" id="PF06835">
    <property type="entry name" value="LptC"/>
    <property type="match status" value="1"/>
</dbReference>